<sequence>MKLGLSSIALFQTLISGLLYKEAVDNTQLSHRRHNSYINYEVIEGKESSSKIRTREIILYFTASLELLTLAHLIYENYVLSSALNGPHFTKDANPHHKDPGPWHNFWKSMEMEPKSVNHVLGKTQNILKIMSQAMDVSKGIYAAFLIDEL</sequence>
<evidence type="ECO:0000313" key="2">
    <source>
        <dbReference type="EMBL" id="CDW32945.1"/>
    </source>
</evidence>
<accession>A0A0K2U4J4</accession>
<protein>
    <submittedName>
        <fullName evidence="2">Uncharacterized protein</fullName>
    </submittedName>
</protein>
<keyword evidence="1" id="KW-0732">Signal</keyword>
<evidence type="ECO:0000256" key="1">
    <source>
        <dbReference type="SAM" id="SignalP"/>
    </source>
</evidence>
<name>A0A0K2U4J4_LEPSM</name>
<feature type="signal peptide" evidence="1">
    <location>
        <begin position="1"/>
        <end position="23"/>
    </location>
</feature>
<proteinExistence type="predicted"/>
<feature type="chain" id="PRO_5005488356" evidence="1">
    <location>
        <begin position="24"/>
        <end position="150"/>
    </location>
</feature>
<organism evidence="2">
    <name type="scientific">Lepeophtheirus salmonis</name>
    <name type="common">Salmon louse</name>
    <name type="synonym">Caligus salmonis</name>
    <dbReference type="NCBI Taxonomy" id="72036"/>
    <lineage>
        <taxon>Eukaryota</taxon>
        <taxon>Metazoa</taxon>
        <taxon>Ecdysozoa</taxon>
        <taxon>Arthropoda</taxon>
        <taxon>Crustacea</taxon>
        <taxon>Multicrustacea</taxon>
        <taxon>Hexanauplia</taxon>
        <taxon>Copepoda</taxon>
        <taxon>Siphonostomatoida</taxon>
        <taxon>Caligidae</taxon>
        <taxon>Lepeophtheirus</taxon>
    </lineage>
</organism>
<dbReference type="AlphaFoldDB" id="A0A0K2U4J4"/>
<reference evidence="2" key="1">
    <citation type="submission" date="2014-05" db="EMBL/GenBank/DDBJ databases">
        <authorList>
            <person name="Chronopoulou M."/>
        </authorList>
    </citation>
    <scope>NUCLEOTIDE SEQUENCE</scope>
    <source>
        <tissue evidence="2">Whole organism</tissue>
    </source>
</reference>
<dbReference type="EMBL" id="HACA01015584">
    <property type="protein sequence ID" value="CDW32945.1"/>
    <property type="molecule type" value="Transcribed_RNA"/>
</dbReference>